<organism evidence="3 4">
    <name type="scientific">Mycobacterium paraseoulense</name>
    <dbReference type="NCBI Taxonomy" id="590652"/>
    <lineage>
        <taxon>Bacteria</taxon>
        <taxon>Bacillati</taxon>
        <taxon>Actinomycetota</taxon>
        <taxon>Actinomycetes</taxon>
        <taxon>Mycobacteriales</taxon>
        <taxon>Mycobacteriaceae</taxon>
        <taxon>Mycobacterium</taxon>
    </lineage>
</organism>
<dbReference type="Proteomes" id="UP000192513">
    <property type="component" value="Unassembled WGS sequence"/>
</dbReference>
<dbReference type="InterPro" id="IPR050564">
    <property type="entry name" value="F420-G6PD/mer"/>
</dbReference>
<dbReference type="EMBL" id="MVIE01000004">
    <property type="protein sequence ID" value="ORB45502.1"/>
    <property type="molecule type" value="Genomic_DNA"/>
</dbReference>
<dbReference type="OrthoDB" id="5175259at2"/>
<keyword evidence="4" id="KW-1185">Reference proteome</keyword>
<dbReference type="STRING" id="590652.BST39_04640"/>
<dbReference type="AlphaFoldDB" id="A0A1X0IF66"/>
<proteinExistence type="predicted"/>
<reference evidence="3 4" key="1">
    <citation type="submission" date="2017-02" db="EMBL/GenBank/DDBJ databases">
        <title>The new phylogeny of genus Mycobacterium.</title>
        <authorList>
            <person name="Tortoli E."/>
            <person name="Trovato A."/>
            <person name="Cirillo D.M."/>
        </authorList>
    </citation>
    <scope>NUCLEOTIDE SEQUENCE [LARGE SCALE GENOMIC DNA]</scope>
    <source>
        <strain evidence="3 4">DSM 45000</strain>
    </source>
</reference>
<feature type="domain" description="Luciferase-like" evidence="2">
    <location>
        <begin position="16"/>
        <end position="348"/>
    </location>
</feature>
<accession>A0A1X0IF66</accession>
<name>A0A1X0IF66_9MYCO</name>
<sequence length="403" mass="43887">MTSERKIGVYGMFFPPIEMCVEYARQCEAMGLDVITFTDQIQNNLPQSIWPEIPASAYLPRAHNFYDASLVMALAAQSTSTIELFFGAVDVVREVPSKLAQKFLTLDHISHGRGIYAVGASEAKNVVQYGHSRKGSAKKLEETLQILRLIFDSEGRPVHFDGEYYSMKGGVVDLAPYGNSPPKVLVATGGSPQTLRMVGRYADGLLTNLPGMCLGGPEQFAKDVALVREGAEQAGRDPDELRFAASVLVLMNDDPDEIDRLAGSAYLRWDTIVYGAVSGADWRRFGFEHPLGDEWSYARHMKPESYSAEYVREAISRVPMEASRDMGHMSGSAEKVASELNAYFDAGLNYACVIDHSTAADLSTGETAAANLTKLVSIVKEQNSVDAAAGPQLGYLGIGGEFK</sequence>
<dbReference type="Gene3D" id="3.20.20.30">
    <property type="entry name" value="Luciferase-like domain"/>
    <property type="match status" value="1"/>
</dbReference>
<dbReference type="InterPro" id="IPR011251">
    <property type="entry name" value="Luciferase-like_dom"/>
</dbReference>
<dbReference type="RefSeq" id="WP_083169509.1">
    <property type="nucleotide sequence ID" value="NZ_AP022619.1"/>
</dbReference>
<protein>
    <recommendedName>
        <fullName evidence="2">Luciferase-like domain-containing protein</fullName>
    </recommendedName>
</protein>
<dbReference type="InterPro" id="IPR036661">
    <property type="entry name" value="Luciferase-like_sf"/>
</dbReference>
<dbReference type="CDD" id="cd01097">
    <property type="entry name" value="Tetrahydromethanopterin_reductase"/>
    <property type="match status" value="1"/>
</dbReference>
<keyword evidence="1" id="KW-0560">Oxidoreductase</keyword>
<dbReference type="Pfam" id="PF00296">
    <property type="entry name" value="Bac_luciferase"/>
    <property type="match status" value="1"/>
</dbReference>
<evidence type="ECO:0000256" key="1">
    <source>
        <dbReference type="ARBA" id="ARBA00023002"/>
    </source>
</evidence>
<comment type="caution">
    <text evidence="3">The sequence shown here is derived from an EMBL/GenBank/DDBJ whole genome shotgun (WGS) entry which is preliminary data.</text>
</comment>
<dbReference type="SUPFAM" id="SSF51679">
    <property type="entry name" value="Bacterial luciferase-like"/>
    <property type="match status" value="1"/>
</dbReference>
<evidence type="ECO:0000259" key="2">
    <source>
        <dbReference type="Pfam" id="PF00296"/>
    </source>
</evidence>
<gene>
    <name evidence="3" type="ORF">BST39_04640</name>
</gene>
<dbReference type="GO" id="GO:0016705">
    <property type="term" value="F:oxidoreductase activity, acting on paired donors, with incorporation or reduction of molecular oxygen"/>
    <property type="evidence" value="ECO:0007669"/>
    <property type="project" value="InterPro"/>
</dbReference>
<dbReference type="PANTHER" id="PTHR43244">
    <property type="match status" value="1"/>
</dbReference>
<evidence type="ECO:0000313" key="4">
    <source>
        <dbReference type="Proteomes" id="UP000192513"/>
    </source>
</evidence>
<dbReference type="PANTHER" id="PTHR43244:SF1">
    <property type="entry name" value="5,10-METHYLENETETRAHYDROMETHANOPTERIN REDUCTASE"/>
    <property type="match status" value="1"/>
</dbReference>
<evidence type="ECO:0000313" key="3">
    <source>
        <dbReference type="EMBL" id="ORB45502.1"/>
    </source>
</evidence>